<dbReference type="PANTHER" id="PTHR20857">
    <property type="entry name" value="THIAMINE-PHOSPHATE PYROPHOSPHORYLASE"/>
    <property type="match status" value="1"/>
</dbReference>
<feature type="binding site" evidence="9">
    <location>
        <begin position="50"/>
        <end position="54"/>
    </location>
    <ligand>
        <name>4-amino-2-methyl-5-(diphosphooxymethyl)pyrimidine</name>
        <dbReference type="ChEBI" id="CHEBI:57841"/>
    </ligand>
</feature>
<sequence>MPLSHSTREDETSIGARAARGLYPVTPDLDDTRALVSLVTRVLPHATWLQYRHKTATPALRRAQVAALLPACRAAGVPLIVNDDWLLAAESGADGAHLGEGDGALEAARLALGPSAILGASCYDEIERARRAVDAGASYVAFGAFFPTTTKAATRRATPGLLRAARGLGVPRVAIGGITADNAPALVEAGADLLAVVSGVFAAPDPAFAAQACLAAFRHPPAAAGG</sequence>
<dbReference type="Pfam" id="PF02581">
    <property type="entry name" value="TMP-TENI"/>
    <property type="match status" value="1"/>
</dbReference>
<dbReference type="CDD" id="cd00564">
    <property type="entry name" value="TMP_TenI"/>
    <property type="match status" value="1"/>
</dbReference>
<dbReference type="InterPro" id="IPR022998">
    <property type="entry name" value="ThiamineP_synth_TenI"/>
</dbReference>
<evidence type="ECO:0000256" key="3">
    <source>
        <dbReference type="ARBA" id="ARBA00022723"/>
    </source>
</evidence>
<comment type="catalytic activity">
    <reaction evidence="6 9 10">
        <text>4-methyl-5-(2-phosphooxyethyl)-thiazole + 4-amino-2-methyl-5-(diphosphooxymethyl)pyrimidine + H(+) = thiamine phosphate + diphosphate</text>
        <dbReference type="Rhea" id="RHEA:22328"/>
        <dbReference type="ChEBI" id="CHEBI:15378"/>
        <dbReference type="ChEBI" id="CHEBI:33019"/>
        <dbReference type="ChEBI" id="CHEBI:37575"/>
        <dbReference type="ChEBI" id="CHEBI:57841"/>
        <dbReference type="ChEBI" id="CHEBI:58296"/>
        <dbReference type="EC" id="2.5.1.3"/>
    </reaction>
</comment>
<proteinExistence type="inferred from homology"/>
<keyword evidence="4 9" id="KW-0460">Magnesium</keyword>
<keyword evidence="14" id="KW-1185">Reference proteome</keyword>
<dbReference type="Gene3D" id="3.20.20.70">
    <property type="entry name" value="Aldolase class I"/>
    <property type="match status" value="1"/>
</dbReference>
<evidence type="ECO:0000256" key="2">
    <source>
        <dbReference type="ARBA" id="ARBA00022679"/>
    </source>
</evidence>
<feature type="binding site" evidence="9">
    <location>
        <begin position="148"/>
        <end position="150"/>
    </location>
    <ligand>
        <name>2-[(2R,5Z)-2-carboxy-4-methylthiazol-5(2H)-ylidene]ethyl phosphate</name>
        <dbReference type="ChEBI" id="CHEBI:62899"/>
    </ligand>
</feature>
<dbReference type="PANTHER" id="PTHR20857:SF15">
    <property type="entry name" value="THIAMINE-PHOSPHATE SYNTHASE"/>
    <property type="match status" value="1"/>
</dbReference>
<dbReference type="EMBL" id="JARXRN010000021">
    <property type="protein sequence ID" value="MDH5830495.1"/>
    <property type="molecule type" value="Genomic_DNA"/>
</dbReference>
<feature type="binding site" evidence="9">
    <location>
        <position position="151"/>
    </location>
    <ligand>
        <name>4-amino-2-methyl-5-(diphosphooxymethyl)pyrimidine</name>
        <dbReference type="ChEBI" id="CHEBI:57841"/>
    </ligand>
</feature>
<feature type="binding site" evidence="9">
    <location>
        <position position="177"/>
    </location>
    <ligand>
        <name>2-[(2R,5Z)-2-carboxy-4-methylthiazol-5(2H)-ylidene]ethyl phosphate</name>
        <dbReference type="ChEBI" id="CHEBI:62899"/>
    </ligand>
</feature>
<protein>
    <recommendedName>
        <fullName evidence="9">Thiamine-phosphate synthase</fullName>
        <shortName evidence="9">TP synthase</shortName>
        <shortName evidence="9">TPS</shortName>
        <ecNumber evidence="9">2.5.1.3</ecNumber>
    </recommendedName>
    <alternativeName>
        <fullName evidence="9">Thiamine-phosphate pyrophosphorylase</fullName>
        <shortName evidence="9">TMP pyrophosphorylase</shortName>
        <shortName evidence="9">TMP-PPase</shortName>
    </alternativeName>
</protein>
<evidence type="ECO:0000256" key="9">
    <source>
        <dbReference type="HAMAP-Rule" id="MF_00097"/>
    </source>
</evidence>
<evidence type="ECO:0000256" key="1">
    <source>
        <dbReference type="ARBA" id="ARBA00005165"/>
    </source>
</evidence>
<name>A0ABT6JII9_9GAMM</name>
<evidence type="ECO:0000256" key="7">
    <source>
        <dbReference type="ARBA" id="ARBA00047851"/>
    </source>
</evidence>
<dbReference type="HAMAP" id="MF_00097">
    <property type="entry name" value="TMP_synthase"/>
    <property type="match status" value="1"/>
</dbReference>
<evidence type="ECO:0000256" key="10">
    <source>
        <dbReference type="RuleBase" id="RU003826"/>
    </source>
</evidence>
<organism evidence="13 14">
    <name type="scientific">Luteimonas rhizosphaericola</name>
    <dbReference type="NCBI Taxonomy" id="3042024"/>
    <lineage>
        <taxon>Bacteria</taxon>
        <taxon>Pseudomonadati</taxon>
        <taxon>Pseudomonadota</taxon>
        <taxon>Gammaproteobacteria</taxon>
        <taxon>Lysobacterales</taxon>
        <taxon>Lysobacteraceae</taxon>
        <taxon>Luteimonas</taxon>
    </lineage>
</organism>
<feature type="binding site" evidence="9">
    <location>
        <position position="82"/>
    </location>
    <ligand>
        <name>4-amino-2-methyl-5-(diphosphooxymethyl)pyrimidine</name>
        <dbReference type="ChEBI" id="CHEBI:57841"/>
    </ligand>
</feature>
<feature type="binding site" evidence="9">
    <location>
        <position position="121"/>
    </location>
    <ligand>
        <name>4-amino-2-methyl-5-(diphosphooxymethyl)pyrimidine</name>
        <dbReference type="ChEBI" id="CHEBI:57841"/>
    </ligand>
</feature>
<comment type="pathway">
    <text evidence="1 9 11">Cofactor biosynthesis; thiamine diphosphate biosynthesis; thiamine phosphate from 4-amino-2-methyl-5-diphosphomethylpyrimidine and 4-methyl-5-(2-phosphoethyl)-thiazole: step 1/1.</text>
</comment>
<reference evidence="13 14" key="1">
    <citation type="submission" date="2023-04" db="EMBL/GenBank/DDBJ databases">
        <title>Luteimonas sp. M1R5S18.</title>
        <authorList>
            <person name="Sun J.-Q."/>
        </authorList>
    </citation>
    <scope>NUCLEOTIDE SEQUENCE [LARGE SCALE GENOMIC DNA]</scope>
    <source>
        <strain evidence="13 14">M1R5S18</strain>
    </source>
</reference>
<feature type="domain" description="Thiamine phosphate synthase/TenI" evidence="12">
    <location>
        <begin position="22"/>
        <end position="200"/>
    </location>
</feature>
<comment type="function">
    <text evidence="9">Condenses 4-methyl-5-(beta-hydroxyethyl)thiazole monophosphate (THZ-P) and 2-methyl-4-amino-5-hydroxymethyl pyrimidine pyrophosphate (HMP-PP) to form thiamine monophosphate (TMP).</text>
</comment>
<dbReference type="RefSeq" id="WP_280601180.1">
    <property type="nucleotide sequence ID" value="NZ_JARXRN010000021.1"/>
</dbReference>
<feature type="binding site" evidence="9">
    <location>
        <position position="83"/>
    </location>
    <ligand>
        <name>Mg(2+)</name>
        <dbReference type="ChEBI" id="CHEBI:18420"/>
    </ligand>
</feature>
<keyword evidence="3 9" id="KW-0479">Metal-binding</keyword>
<comment type="caution">
    <text evidence="13">The sequence shown here is derived from an EMBL/GenBank/DDBJ whole genome shotgun (WGS) entry which is preliminary data.</text>
</comment>
<evidence type="ECO:0000256" key="4">
    <source>
        <dbReference type="ARBA" id="ARBA00022842"/>
    </source>
</evidence>
<evidence type="ECO:0000313" key="14">
    <source>
        <dbReference type="Proteomes" id="UP001156831"/>
    </source>
</evidence>
<comment type="cofactor">
    <cofactor evidence="9">
        <name>Mg(2+)</name>
        <dbReference type="ChEBI" id="CHEBI:18420"/>
    </cofactor>
    <text evidence="9">Binds 1 Mg(2+) ion per subunit.</text>
</comment>
<evidence type="ECO:0000259" key="12">
    <source>
        <dbReference type="Pfam" id="PF02581"/>
    </source>
</evidence>
<dbReference type="EC" id="2.5.1.3" evidence="9"/>
<dbReference type="InterPro" id="IPR034291">
    <property type="entry name" value="TMP_synthase"/>
</dbReference>
<dbReference type="NCBIfam" id="TIGR00693">
    <property type="entry name" value="thiE"/>
    <property type="match status" value="1"/>
</dbReference>
<evidence type="ECO:0000256" key="5">
    <source>
        <dbReference type="ARBA" id="ARBA00022977"/>
    </source>
</evidence>
<dbReference type="Proteomes" id="UP001156831">
    <property type="component" value="Unassembled WGS sequence"/>
</dbReference>
<evidence type="ECO:0000313" key="13">
    <source>
        <dbReference type="EMBL" id="MDH5830495.1"/>
    </source>
</evidence>
<evidence type="ECO:0000256" key="6">
    <source>
        <dbReference type="ARBA" id="ARBA00047334"/>
    </source>
</evidence>
<keyword evidence="2 9" id="KW-0808">Transferase</keyword>
<feature type="binding site" evidence="9">
    <location>
        <position position="102"/>
    </location>
    <ligand>
        <name>Mg(2+)</name>
        <dbReference type="ChEBI" id="CHEBI:18420"/>
    </ligand>
</feature>
<accession>A0ABT6JII9</accession>
<comment type="catalytic activity">
    <reaction evidence="8 9 10">
        <text>2-[(2R,5Z)-2-carboxy-4-methylthiazol-5(2H)-ylidene]ethyl phosphate + 4-amino-2-methyl-5-(diphosphooxymethyl)pyrimidine + 2 H(+) = thiamine phosphate + CO2 + diphosphate</text>
        <dbReference type="Rhea" id="RHEA:47844"/>
        <dbReference type="ChEBI" id="CHEBI:15378"/>
        <dbReference type="ChEBI" id="CHEBI:16526"/>
        <dbReference type="ChEBI" id="CHEBI:33019"/>
        <dbReference type="ChEBI" id="CHEBI:37575"/>
        <dbReference type="ChEBI" id="CHEBI:57841"/>
        <dbReference type="ChEBI" id="CHEBI:62899"/>
        <dbReference type="EC" id="2.5.1.3"/>
    </reaction>
</comment>
<evidence type="ECO:0000256" key="8">
    <source>
        <dbReference type="ARBA" id="ARBA00047883"/>
    </source>
</evidence>
<feature type="binding site" evidence="9">
    <location>
        <begin position="197"/>
        <end position="198"/>
    </location>
    <ligand>
        <name>2-[(2R,5Z)-2-carboxy-4-methylthiazol-5(2H)-ylidene]ethyl phosphate</name>
        <dbReference type="ChEBI" id="CHEBI:62899"/>
    </ligand>
</feature>
<keyword evidence="5 9" id="KW-0784">Thiamine biosynthesis</keyword>
<comment type="catalytic activity">
    <reaction evidence="7 9 10">
        <text>2-(2-carboxy-4-methylthiazol-5-yl)ethyl phosphate + 4-amino-2-methyl-5-(diphosphooxymethyl)pyrimidine + 2 H(+) = thiamine phosphate + CO2 + diphosphate</text>
        <dbReference type="Rhea" id="RHEA:47848"/>
        <dbReference type="ChEBI" id="CHEBI:15378"/>
        <dbReference type="ChEBI" id="CHEBI:16526"/>
        <dbReference type="ChEBI" id="CHEBI:33019"/>
        <dbReference type="ChEBI" id="CHEBI:37575"/>
        <dbReference type="ChEBI" id="CHEBI:57841"/>
        <dbReference type="ChEBI" id="CHEBI:62890"/>
        <dbReference type="EC" id="2.5.1.3"/>
    </reaction>
</comment>
<dbReference type="SUPFAM" id="SSF51391">
    <property type="entry name" value="Thiamin phosphate synthase"/>
    <property type="match status" value="1"/>
</dbReference>
<gene>
    <name evidence="9 13" type="primary">thiE</name>
    <name evidence="13" type="ORF">QFW80_08220</name>
</gene>
<comment type="similarity">
    <text evidence="9 10">Belongs to the thiamine-phosphate synthase family.</text>
</comment>
<evidence type="ECO:0000256" key="11">
    <source>
        <dbReference type="RuleBase" id="RU004253"/>
    </source>
</evidence>
<dbReference type="InterPro" id="IPR036206">
    <property type="entry name" value="ThiamineP_synth_sf"/>
</dbReference>
<dbReference type="InterPro" id="IPR013785">
    <property type="entry name" value="Aldolase_TIM"/>
</dbReference>
<dbReference type="GO" id="GO:0004789">
    <property type="term" value="F:thiamine-phosphate diphosphorylase activity"/>
    <property type="evidence" value="ECO:0007669"/>
    <property type="project" value="UniProtKB-EC"/>
</dbReference>